<name>A0A4R3VV55_9SPHI</name>
<gene>
    <name evidence="1" type="ORF">EDC17_103016</name>
</gene>
<evidence type="ECO:0000313" key="2">
    <source>
        <dbReference type="Proteomes" id="UP000295197"/>
    </source>
</evidence>
<comment type="caution">
    <text evidence="1">The sequence shown here is derived from an EMBL/GenBank/DDBJ whole genome shotgun (WGS) entry which is preliminary data.</text>
</comment>
<accession>A0A4R3VV55</accession>
<dbReference type="EMBL" id="SMBZ01000030">
    <property type="protein sequence ID" value="TCV10888.1"/>
    <property type="molecule type" value="Genomic_DNA"/>
</dbReference>
<dbReference type="AlphaFoldDB" id="A0A4R3VV55"/>
<keyword evidence="2" id="KW-1185">Reference proteome</keyword>
<protein>
    <submittedName>
        <fullName evidence="1">Uncharacterized protein</fullName>
    </submittedName>
</protein>
<evidence type="ECO:0000313" key="1">
    <source>
        <dbReference type="EMBL" id="TCV10888.1"/>
    </source>
</evidence>
<sequence length="29" mass="3402">MDCVKNVEIFFFMFVLKGKKLKACETKTC</sequence>
<dbReference type="Proteomes" id="UP000295197">
    <property type="component" value="Unassembled WGS sequence"/>
</dbReference>
<proteinExistence type="predicted"/>
<reference evidence="1 2" key="1">
    <citation type="submission" date="2019-03" db="EMBL/GenBank/DDBJ databases">
        <title>Genomic Encyclopedia of Type Strains, Phase IV (KMG-IV): sequencing the most valuable type-strain genomes for metagenomic binning, comparative biology and taxonomic classification.</title>
        <authorList>
            <person name="Goeker M."/>
        </authorList>
    </citation>
    <scope>NUCLEOTIDE SEQUENCE [LARGE SCALE GENOMIC DNA]</scope>
    <source>
        <strain evidence="1 2">DSM 22362</strain>
    </source>
</reference>
<organism evidence="1 2">
    <name type="scientific">Sphingobacterium alimentarium</name>
    <dbReference type="NCBI Taxonomy" id="797292"/>
    <lineage>
        <taxon>Bacteria</taxon>
        <taxon>Pseudomonadati</taxon>
        <taxon>Bacteroidota</taxon>
        <taxon>Sphingobacteriia</taxon>
        <taxon>Sphingobacteriales</taxon>
        <taxon>Sphingobacteriaceae</taxon>
        <taxon>Sphingobacterium</taxon>
    </lineage>
</organism>